<evidence type="ECO:0000256" key="1">
    <source>
        <dbReference type="ARBA" id="ARBA00004141"/>
    </source>
</evidence>
<feature type="signal peptide" evidence="9">
    <location>
        <begin position="1"/>
        <end position="16"/>
    </location>
</feature>
<evidence type="ECO:0000256" key="4">
    <source>
        <dbReference type="ARBA" id="ARBA00023136"/>
    </source>
</evidence>
<dbReference type="PRINTS" id="PR00248">
    <property type="entry name" value="GPCRMGR"/>
</dbReference>
<dbReference type="Proteomes" id="UP001190700">
    <property type="component" value="Unassembled WGS sequence"/>
</dbReference>
<evidence type="ECO:0000256" key="3">
    <source>
        <dbReference type="ARBA" id="ARBA00022989"/>
    </source>
</evidence>
<evidence type="ECO:0000256" key="6">
    <source>
        <dbReference type="ARBA" id="ARBA00023180"/>
    </source>
</evidence>
<evidence type="ECO:0000256" key="7">
    <source>
        <dbReference type="SAM" id="MobiDB-lite"/>
    </source>
</evidence>
<feature type="transmembrane region" description="Helical" evidence="8">
    <location>
        <begin position="2360"/>
        <end position="2382"/>
    </location>
</feature>
<feature type="domain" description="Receptor ligand binding region" evidence="10">
    <location>
        <begin position="750"/>
        <end position="1124"/>
    </location>
</feature>
<feature type="chain" id="PRO_5042046218" description="Receptor ligand binding region domain-containing protein" evidence="9">
    <location>
        <begin position="17"/>
        <end position="2428"/>
    </location>
</feature>
<sequence>MLSACFLFYFVVVGFSQPLPKFSRHLPEQNAELGFIDQGYEERLLRTALADASKLETLLLNLIEKPDNAIVLRAFERIDLDRSGCISLGEYLVASVVPATAAASFSESLDITNPSNQDLHSERHVRSEGSSKSNRICKQADSQENLGTHRQNISGRENFSGEPHLPGVARRLSEDTRMPRLPRDAAASTRALLHFDESSEDDTLRVCNDSPEDWVDIDGDGCNAYTAGSWCTTDGEVTTSSLGGTLEDYAVDNVSAAQTCCSCGGGVPTIRMGVLLGLSSAGGEVIGGESLAATVMAIHEVNNATDLLIANQLVFAVDDSKCDEDFANEAALDLEEWGAQVVIGASCSSASVAAQTVLEYYSIPQISAVSTSAALSRSTDSTSDQDPYPYFMRTVPSDDFQARAMADMVHYHNWTRVVTIAVEDDYGVNGIAAFHEAASSLGIHVAEEDRLSYAVGTVDFDEIVRELRRLRAFVFVMFAYAEDAGPLMEQAYDAGVGGEGYAWIGSEATAGSGTWESMSDALSEDEKNGIMRGYLGLRPYINTSTAEYKAFVERWRAQPATLDEESGECSAEVDDAGSPIWMRYDLDGNATTYDACIGMDYSKSSTIPFYAAYAYDAAYVVGHALHSLLLQNTSSGYSRSALREAMLAQAFVGVTGPLAFNGVGDRNVGVIFEVMNHAGESRLQHVGTWSTEAGYRECGMETQEQECHTIVWSSGEQAILKTSYMQMGWMNKIGAVEGELNGASRDTIGSLRLALHEINQNLSMVPETLLMFALKDSKCDEDYAKNSALDLQAWGAQVVIGASCSSASVAAQTVLEYYSIPQISAVSTSAALSRSTDSTSDQDPYPYFMRTIPSDDFQARAMADLVHYHNWTRVVTIAVEDDYGVNGIAAFHEAASSLGIHVAEEDRLSYAVGTVDFDEIVRELRRLHAFIFVMFAYAEDAGPLMEQAYDAGVGGEGYAWIGSEATAGSMTWERMSDALSEDEKNGIMRGYLGLRPYINTSTAEYKAFVERWRAQPATLEEESGECSAEVDDAGSPIWMRYDLDGNATTYDACIGMDYSKSSTIPFYAAYAYDAAYVVGHALHSLLLQNTSSDHLGMELREAMLAQAFVGVTGPLAFNGVGDRNVGVIFEVVNHAGESRLQHVGTWSTEAGYRECGMETQEQECHTIVWSSGEQAILKTSYMQMGWMNAIGAVEGELNGASRDTIGSLRLALHEINQNLSMVPETLLMFALKDSKCDEDYAKNSALDLQAWGAQVVIGASCSSASVAAQTVLEYYNIPQISAVSTSAALSRSIDSTSGQDPYPYFMRTVPSDDFQARAMVDLVHYHNWTRVVTIAVEDDYGVNGIAAFHEAASSLGIHVAEEDRLSYAVGTVDFDEIVRELRRLRAFIFVMFSYAEDAGPLMEQAYDAGVGGEGYAWIGSEATAGSGTWESMSDALSEDEKNGIMRGYLGLRPYINTSTAEYKAFVERWRAQPATLDEESGECSAEVDDAGSPIWMRYDLDGNATTYDACIGMDYSKSSTIPFYAAYAYDAAYVVGHALHSLLLQNTSSDHLGMELREAMLAQAFVGVTGPLAFNGVGDRNVGVIFEVVNHAGESRLQHVGTWSTEAGYRECGMETQEQECHAIVWSSGDPETLPLDGICSDTGTEFNIQRYQCEPCRAGTFLDTGSDECRPCNVGSVSVDLGATACLQCLDLQAASYQDEEGQPECKYCPEGADCSSGASAVGQKGYWRDSPDRSLFYECFNPEDGACLGESSPYAGQGCREGHEGPLCAVCSAGYARGDRLNLLTKCSKCLDDGAEKRDTALIRGGVAVVVCAVLVFLYWPYIRYRYSQTMDHASARRDIQALRLNDGSLAVQGAGHRSFIDFSMWHRSHSVSGVSGATASVWDRMRSSWRSSGLGKAADAMEVDDIVGLDSELLSNLMSFAQVLGNFAHFNVQWPESLWRVITLLNVSAYFSLDLPVIDLKCEVAAINRGDAGFYDSYWWMTMSTVACVAFFLLLHLTSGWLIGGERDLTVFRMVNRKGAIFILFMLYPFLSERFLTVFPCRSIYEVSYLLHDYSVQCYTADHNLVLLWGSVVGLAGFILGVPLFYLYSMVRFEIPAIVREKQRNAQASNLLLYFAAQPLLDSTERSRACKNLDPSLINGVYTHFMGEDNAVAYSERTKVIHEQFGAEASHPQAVETIKPIRNDIGAESMVVAGGECGIVVSYDAANDTTPINELPTAAMLDAKLDTSASDGSAALYEKLDMLIDWVKDSPKLQNDPYFKPEWTLHDGAKAAELLPLQKREREAILHIGFLFGSYHPVYWFLEIFEMLRKLIHVAIPVFVDDLGWQVWWTTLLCLMYVGCLHTLQPNRNQFSLRVKLGFAYILLIYNLYLWMVMAGLVNDGNENAIAIGMTVLTSAFVLMVPLVVIYFCGHHILGTSNSKKNKEK</sequence>
<feature type="transmembrane region" description="Helical" evidence="8">
    <location>
        <begin position="1981"/>
        <end position="2001"/>
    </location>
</feature>
<evidence type="ECO:0000313" key="12">
    <source>
        <dbReference type="Proteomes" id="UP001190700"/>
    </source>
</evidence>
<name>A0AAE0GPL8_9CHLO</name>
<dbReference type="GO" id="GO:0004930">
    <property type="term" value="F:G protein-coupled receptor activity"/>
    <property type="evidence" value="ECO:0007669"/>
    <property type="project" value="InterPro"/>
</dbReference>
<organism evidence="11 12">
    <name type="scientific">Cymbomonas tetramitiformis</name>
    <dbReference type="NCBI Taxonomy" id="36881"/>
    <lineage>
        <taxon>Eukaryota</taxon>
        <taxon>Viridiplantae</taxon>
        <taxon>Chlorophyta</taxon>
        <taxon>Pyramimonadophyceae</taxon>
        <taxon>Pyramimonadales</taxon>
        <taxon>Pyramimonadaceae</taxon>
        <taxon>Cymbomonas</taxon>
    </lineage>
</organism>
<keyword evidence="6" id="KW-0325">Glycoprotein</keyword>
<feature type="compositionally biased region" description="Basic and acidic residues" evidence="7">
    <location>
        <begin position="119"/>
        <end position="129"/>
    </location>
</feature>
<evidence type="ECO:0000256" key="8">
    <source>
        <dbReference type="SAM" id="Phobius"/>
    </source>
</evidence>
<dbReference type="PANTHER" id="PTHR24060">
    <property type="entry name" value="METABOTROPIC GLUTAMATE RECEPTOR"/>
    <property type="match status" value="1"/>
</dbReference>
<keyword evidence="12" id="KW-1185">Reference proteome</keyword>
<dbReference type="PROSITE" id="PS00018">
    <property type="entry name" value="EF_HAND_1"/>
    <property type="match status" value="1"/>
</dbReference>
<reference evidence="11 12" key="1">
    <citation type="journal article" date="2015" name="Genome Biol. Evol.">
        <title>Comparative Genomics of a Bacterivorous Green Alga Reveals Evolutionary Causalities and Consequences of Phago-Mixotrophic Mode of Nutrition.</title>
        <authorList>
            <person name="Burns J.A."/>
            <person name="Paasch A."/>
            <person name="Narechania A."/>
            <person name="Kim E."/>
        </authorList>
    </citation>
    <scope>NUCLEOTIDE SEQUENCE [LARGE SCALE GENOMIC DNA]</scope>
    <source>
        <strain evidence="11 12">PLY_AMNH</strain>
    </source>
</reference>
<dbReference type="EMBL" id="LGRX02003618">
    <property type="protein sequence ID" value="KAK3281947.1"/>
    <property type="molecule type" value="Genomic_DNA"/>
</dbReference>
<dbReference type="Pfam" id="PF01094">
    <property type="entry name" value="ANF_receptor"/>
    <property type="match status" value="3"/>
</dbReference>
<evidence type="ECO:0000256" key="9">
    <source>
        <dbReference type="SAM" id="SignalP"/>
    </source>
</evidence>
<comment type="caution">
    <text evidence="11">The sequence shown here is derived from an EMBL/GenBank/DDBJ whole genome shotgun (WGS) entry which is preliminary data.</text>
</comment>
<feature type="transmembrane region" description="Helical" evidence="8">
    <location>
        <begin position="2287"/>
        <end position="2305"/>
    </location>
</feature>
<dbReference type="Gene3D" id="3.40.50.2300">
    <property type="match status" value="7"/>
</dbReference>
<dbReference type="InterPro" id="IPR000337">
    <property type="entry name" value="GPCR_3"/>
</dbReference>
<evidence type="ECO:0000313" key="11">
    <source>
        <dbReference type="EMBL" id="KAK3281947.1"/>
    </source>
</evidence>
<keyword evidence="3 8" id="KW-1133">Transmembrane helix</keyword>
<dbReference type="SMART" id="SM01411">
    <property type="entry name" value="Ephrin_rec_like"/>
    <property type="match status" value="1"/>
</dbReference>
<dbReference type="GO" id="GO:0016020">
    <property type="term" value="C:membrane"/>
    <property type="evidence" value="ECO:0007669"/>
    <property type="project" value="UniProtKB-SubCell"/>
</dbReference>
<keyword evidence="4 8" id="KW-0472">Membrane</keyword>
<dbReference type="InterPro" id="IPR028082">
    <property type="entry name" value="Peripla_BP_I"/>
</dbReference>
<feature type="transmembrane region" description="Helical" evidence="8">
    <location>
        <begin position="1941"/>
        <end position="1961"/>
    </location>
</feature>
<accession>A0AAE0GPL8</accession>
<feature type="compositionally biased region" description="Polar residues" evidence="7">
    <location>
        <begin position="130"/>
        <end position="157"/>
    </location>
</feature>
<feature type="transmembrane region" description="Helical" evidence="8">
    <location>
        <begin position="2330"/>
        <end position="2348"/>
    </location>
</feature>
<dbReference type="InterPro" id="IPR018247">
    <property type="entry name" value="EF_Hand_1_Ca_BS"/>
</dbReference>
<keyword evidence="9" id="KW-0732">Signal</keyword>
<keyword evidence="2 8" id="KW-0812">Transmembrane</keyword>
<feature type="transmembrane region" description="Helical" evidence="8">
    <location>
        <begin position="1803"/>
        <end position="1824"/>
    </location>
</feature>
<evidence type="ECO:0000259" key="10">
    <source>
        <dbReference type="Pfam" id="PF01094"/>
    </source>
</evidence>
<dbReference type="InterPro" id="IPR001828">
    <property type="entry name" value="ANF_lig-bd_rcpt"/>
</dbReference>
<dbReference type="InterPro" id="IPR050726">
    <property type="entry name" value="mGluR"/>
</dbReference>
<comment type="subcellular location">
    <subcellularLocation>
        <location evidence="1">Membrane</location>
        <topology evidence="1">Multi-pass membrane protein</topology>
    </subcellularLocation>
</comment>
<feature type="transmembrane region" description="Helical" evidence="8">
    <location>
        <begin position="2022"/>
        <end position="2048"/>
    </location>
</feature>
<feature type="transmembrane region" description="Helical" evidence="8">
    <location>
        <begin position="2388"/>
        <end position="2413"/>
    </location>
</feature>
<feature type="region of interest" description="Disordered" evidence="7">
    <location>
        <begin position="113"/>
        <end position="166"/>
    </location>
</feature>
<evidence type="ECO:0000256" key="5">
    <source>
        <dbReference type="ARBA" id="ARBA00023170"/>
    </source>
</evidence>
<protein>
    <recommendedName>
        <fullName evidence="10">Receptor ligand binding region domain-containing protein</fullName>
    </recommendedName>
</protein>
<feature type="transmembrane region" description="Helical" evidence="8">
    <location>
        <begin position="2068"/>
        <end position="2091"/>
    </location>
</feature>
<proteinExistence type="predicted"/>
<feature type="domain" description="Receptor ligand binding region" evidence="10">
    <location>
        <begin position="291"/>
        <end position="667"/>
    </location>
</feature>
<feature type="domain" description="Receptor ligand binding region" evidence="10">
    <location>
        <begin position="1207"/>
        <end position="1581"/>
    </location>
</feature>
<evidence type="ECO:0000256" key="2">
    <source>
        <dbReference type="ARBA" id="ARBA00022692"/>
    </source>
</evidence>
<dbReference type="Gene3D" id="2.10.50.10">
    <property type="entry name" value="Tumor Necrosis Factor Receptor, subunit A, domain 2"/>
    <property type="match status" value="1"/>
</dbReference>
<keyword evidence="5" id="KW-0675">Receptor</keyword>
<gene>
    <name evidence="11" type="ORF">CYMTET_10292</name>
</gene>
<dbReference type="SUPFAM" id="SSF53822">
    <property type="entry name" value="Periplasmic binding protein-like I"/>
    <property type="match status" value="3"/>
</dbReference>